<reference evidence="1 2" key="1">
    <citation type="journal article" date="2019" name="Sci. Rep.">
        <title>Orb-weaving spider Araneus ventricosus genome elucidates the spidroin gene catalogue.</title>
        <authorList>
            <person name="Kono N."/>
            <person name="Nakamura H."/>
            <person name="Ohtoshi R."/>
            <person name="Moran D.A.P."/>
            <person name="Shinohara A."/>
            <person name="Yoshida Y."/>
            <person name="Fujiwara M."/>
            <person name="Mori M."/>
            <person name="Tomita M."/>
            <person name="Arakawa K."/>
        </authorList>
    </citation>
    <scope>NUCLEOTIDE SEQUENCE [LARGE SCALE GENOMIC DNA]</scope>
</reference>
<dbReference type="AlphaFoldDB" id="A0A4Y2FJX5"/>
<organism evidence="1 2">
    <name type="scientific">Araneus ventricosus</name>
    <name type="common">Orbweaver spider</name>
    <name type="synonym">Epeira ventricosa</name>
    <dbReference type="NCBI Taxonomy" id="182803"/>
    <lineage>
        <taxon>Eukaryota</taxon>
        <taxon>Metazoa</taxon>
        <taxon>Ecdysozoa</taxon>
        <taxon>Arthropoda</taxon>
        <taxon>Chelicerata</taxon>
        <taxon>Arachnida</taxon>
        <taxon>Araneae</taxon>
        <taxon>Araneomorphae</taxon>
        <taxon>Entelegynae</taxon>
        <taxon>Araneoidea</taxon>
        <taxon>Araneidae</taxon>
        <taxon>Araneus</taxon>
    </lineage>
</organism>
<protein>
    <submittedName>
        <fullName evidence="1">Uncharacterized protein</fullName>
    </submittedName>
</protein>
<sequence>MSFLGSIGFIMAGSGLKEVLSTIYFLILLTGHAYSRAVRSLLLIVLSKVIFSEMNLSSEEQQFMDAYTNNLNEATPPFSTVEELRILNDAKKKSQNKCFQLEERGPSSKFSI</sequence>
<proteinExistence type="predicted"/>
<dbReference type="OrthoDB" id="6753017at2759"/>
<gene>
    <name evidence="1" type="ORF">AVEN_32341_1</name>
</gene>
<evidence type="ECO:0000313" key="2">
    <source>
        <dbReference type="Proteomes" id="UP000499080"/>
    </source>
</evidence>
<name>A0A4Y2FJX5_ARAVE</name>
<keyword evidence="2" id="KW-1185">Reference proteome</keyword>
<comment type="caution">
    <text evidence="1">The sequence shown here is derived from an EMBL/GenBank/DDBJ whole genome shotgun (WGS) entry which is preliminary data.</text>
</comment>
<dbReference type="Proteomes" id="UP000499080">
    <property type="component" value="Unassembled WGS sequence"/>
</dbReference>
<dbReference type="EMBL" id="BGPR01000966">
    <property type="protein sequence ID" value="GBM41541.1"/>
    <property type="molecule type" value="Genomic_DNA"/>
</dbReference>
<accession>A0A4Y2FJX5</accession>
<evidence type="ECO:0000313" key="1">
    <source>
        <dbReference type="EMBL" id="GBM41541.1"/>
    </source>
</evidence>